<accession>A0ACB7P1N3</accession>
<keyword evidence="2" id="KW-1185">Reference proteome</keyword>
<reference evidence="1 2" key="1">
    <citation type="journal article" date="2021" name="Nat. Commun.">
        <title>Genetic determinants of endophytism in the Arabidopsis root mycobiome.</title>
        <authorList>
            <person name="Mesny F."/>
            <person name="Miyauchi S."/>
            <person name="Thiergart T."/>
            <person name="Pickel B."/>
            <person name="Atanasova L."/>
            <person name="Karlsson M."/>
            <person name="Huettel B."/>
            <person name="Barry K.W."/>
            <person name="Haridas S."/>
            <person name="Chen C."/>
            <person name="Bauer D."/>
            <person name="Andreopoulos W."/>
            <person name="Pangilinan J."/>
            <person name="LaButti K."/>
            <person name="Riley R."/>
            <person name="Lipzen A."/>
            <person name="Clum A."/>
            <person name="Drula E."/>
            <person name="Henrissat B."/>
            <person name="Kohler A."/>
            <person name="Grigoriev I.V."/>
            <person name="Martin F.M."/>
            <person name="Hacquard S."/>
        </authorList>
    </citation>
    <scope>NUCLEOTIDE SEQUENCE [LARGE SCALE GENOMIC DNA]</scope>
    <source>
        <strain evidence="1 2">MPI-SDFR-AT-0079</strain>
    </source>
</reference>
<sequence length="331" mass="35950">MPPPLLTLEEHFLSTPLPPGLSTLYAAQLQHIPNMLAKATDLHTLRLHDMDAGGVALQIVSHAPGLSTHGAAACRAANDQLAEAVRASGGRLAGFAAAPMGEPEEAVRELRRAVGELGFVGALVDNHCGGVFYEGGEYGVWWAAVEELGVPVYLHPSWPSEGMMGRYRGGFGEAAAVGMASSAFGWHGETALHVMRLFAAGLFDRRPGLKIVIGHMGEMLPFMLQRIQALSKRWGKFERDFETVYRENIWITTSGNWSLDPLRCILANTKLDHILYSVDYPFLSNESGLEWIKELEKSGLVDEEQLKAIAYGNAEKLLGVKLPEGFVGASS</sequence>
<proteinExistence type="predicted"/>
<gene>
    <name evidence="1" type="ORF">F5144DRAFT_659165</name>
</gene>
<evidence type="ECO:0000313" key="1">
    <source>
        <dbReference type="EMBL" id="KAH6623819.1"/>
    </source>
</evidence>
<comment type="caution">
    <text evidence="1">The sequence shown here is derived from an EMBL/GenBank/DDBJ whole genome shotgun (WGS) entry which is preliminary data.</text>
</comment>
<dbReference type="EMBL" id="JAGIZQ010000006">
    <property type="protein sequence ID" value="KAH6623819.1"/>
    <property type="molecule type" value="Genomic_DNA"/>
</dbReference>
<dbReference type="Proteomes" id="UP000724584">
    <property type="component" value="Unassembled WGS sequence"/>
</dbReference>
<evidence type="ECO:0000313" key="2">
    <source>
        <dbReference type="Proteomes" id="UP000724584"/>
    </source>
</evidence>
<organism evidence="1 2">
    <name type="scientific">Chaetomium tenue</name>
    <dbReference type="NCBI Taxonomy" id="1854479"/>
    <lineage>
        <taxon>Eukaryota</taxon>
        <taxon>Fungi</taxon>
        <taxon>Dikarya</taxon>
        <taxon>Ascomycota</taxon>
        <taxon>Pezizomycotina</taxon>
        <taxon>Sordariomycetes</taxon>
        <taxon>Sordariomycetidae</taxon>
        <taxon>Sordariales</taxon>
        <taxon>Chaetomiaceae</taxon>
        <taxon>Chaetomium</taxon>
    </lineage>
</organism>
<name>A0ACB7P1N3_9PEZI</name>
<protein>
    <submittedName>
        <fullName evidence="1">Uncharacterized protein</fullName>
    </submittedName>
</protein>